<gene>
    <name evidence="1" type="ORF">TCAL_02717</name>
</gene>
<proteinExistence type="predicted"/>
<accession>A0A553PFD9</accession>
<dbReference type="AlphaFoldDB" id="A0A553PFD9"/>
<dbReference type="SUPFAM" id="SSF53850">
    <property type="entry name" value="Periplasmic binding protein-like II"/>
    <property type="match status" value="1"/>
</dbReference>
<protein>
    <submittedName>
        <fullName evidence="1">Uncharacterized protein</fullName>
    </submittedName>
</protein>
<evidence type="ECO:0000313" key="2">
    <source>
        <dbReference type="Proteomes" id="UP000318571"/>
    </source>
</evidence>
<evidence type="ECO:0000313" key="1">
    <source>
        <dbReference type="EMBL" id="TRY76391.1"/>
    </source>
</evidence>
<reference evidence="1 2" key="1">
    <citation type="journal article" date="2018" name="Nat. Ecol. Evol.">
        <title>Genomic signatures of mitonuclear coevolution across populations of Tigriopus californicus.</title>
        <authorList>
            <person name="Barreto F.S."/>
            <person name="Watson E.T."/>
            <person name="Lima T.G."/>
            <person name="Willett C.S."/>
            <person name="Edmands S."/>
            <person name="Li W."/>
            <person name="Burton R.S."/>
        </authorList>
    </citation>
    <scope>NUCLEOTIDE SEQUENCE [LARGE SCALE GENOMIC DNA]</scope>
    <source>
        <strain evidence="1 2">San Diego</strain>
    </source>
</reference>
<comment type="caution">
    <text evidence="1">The sequence shown here is derived from an EMBL/GenBank/DDBJ whole genome shotgun (WGS) entry which is preliminary data.</text>
</comment>
<dbReference type="Proteomes" id="UP000318571">
    <property type="component" value="Chromosome 5"/>
</dbReference>
<organism evidence="1 2">
    <name type="scientific">Tigriopus californicus</name>
    <name type="common">Marine copepod</name>
    <dbReference type="NCBI Taxonomy" id="6832"/>
    <lineage>
        <taxon>Eukaryota</taxon>
        <taxon>Metazoa</taxon>
        <taxon>Ecdysozoa</taxon>
        <taxon>Arthropoda</taxon>
        <taxon>Crustacea</taxon>
        <taxon>Multicrustacea</taxon>
        <taxon>Hexanauplia</taxon>
        <taxon>Copepoda</taxon>
        <taxon>Harpacticoida</taxon>
        <taxon>Harpacticidae</taxon>
        <taxon>Tigriopus</taxon>
    </lineage>
</organism>
<keyword evidence="2" id="KW-1185">Reference proteome</keyword>
<sequence>MEDHRPFPISFCYKRDTIAEVVDDPRPVISFGENFRDDLSKSDDPITRQILENYKFHYDFDAAFKNLSEGNVIMAESLQNTLYKIRSQFTNNFGETIIHTMSECLTPYRVAFAVQKDSIYKRPMSRVIQKLKEGGFINKWLNDEMDLVARIQTKASVLSRTEATPMTLNEFQAAYLQLHSPFGKLEDCD</sequence>
<dbReference type="EMBL" id="VCGU01000004">
    <property type="protein sequence ID" value="TRY76391.1"/>
    <property type="molecule type" value="Genomic_DNA"/>
</dbReference>
<name>A0A553PFD9_TIGCA</name>